<dbReference type="Proteomes" id="UP000230208">
    <property type="component" value="Unassembled WGS sequence"/>
</dbReference>
<evidence type="ECO:0008006" key="4">
    <source>
        <dbReference type="Google" id="ProtNLM"/>
    </source>
</evidence>
<proteinExistence type="predicted"/>
<feature type="chain" id="PRO_5013802875" description="3D domain-containing protein" evidence="1">
    <location>
        <begin position="25"/>
        <end position="168"/>
    </location>
</feature>
<protein>
    <recommendedName>
        <fullName evidence="4">3D domain-containing protein</fullName>
    </recommendedName>
</protein>
<gene>
    <name evidence="2" type="ORF">COV30_01090</name>
</gene>
<feature type="signal peptide" evidence="1">
    <location>
        <begin position="1"/>
        <end position="24"/>
    </location>
</feature>
<organism evidence="2 3">
    <name type="scientific">Candidatus Yanofskybacteria bacterium CG10_big_fil_rev_8_21_14_0_10_37_15</name>
    <dbReference type="NCBI Taxonomy" id="1975097"/>
    <lineage>
        <taxon>Bacteria</taxon>
        <taxon>Candidatus Yanofskyibacteriota</taxon>
    </lineage>
</organism>
<keyword evidence="1" id="KW-0732">Signal</keyword>
<comment type="caution">
    <text evidence="2">The sequence shown here is derived from an EMBL/GenBank/DDBJ whole genome shotgun (WGS) entry which is preliminary data.</text>
</comment>
<evidence type="ECO:0000313" key="2">
    <source>
        <dbReference type="EMBL" id="PIR41961.1"/>
    </source>
</evidence>
<reference evidence="2 3" key="1">
    <citation type="submission" date="2017-09" db="EMBL/GenBank/DDBJ databases">
        <title>Depth-based differentiation of microbial function through sediment-hosted aquifers and enrichment of novel symbionts in the deep terrestrial subsurface.</title>
        <authorList>
            <person name="Probst A.J."/>
            <person name="Ladd B."/>
            <person name="Jarett J.K."/>
            <person name="Geller-Mcgrath D.E."/>
            <person name="Sieber C.M."/>
            <person name="Emerson J.B."/>
            <person name="Anantharaman K."/>
            <person name="Thomas B.C."/>
            <person name="Malmstrom R."/>
            <person name="Stieglmeier M."/>
            <person name="Klingl A."/>
            <person name="Woyke T."/>
            <person name="Ryan C.M."/>
            <person name="Banfield J.F."/>
        </authorList>
    </citation>
    <scope>NUCLEOTIDE SEQUENCE [LARGE SCALE GENOMIC DNA]</scope>
    <source>
        <strain evidence="2">CG10_big_fil_rev_8_21_14_0_10_37_15</strain>
    </source>
</reference>
<name>A0A2H0R608_9BACT</name>
<evidence type="ECO:0000256" key="1">
    <source>
        <dbReference type="SAM" id="SignalP"/>
    </source>
</evidence>
<accession>A0A2H0R608</accession>
<dbReference type="AlphaFoldDB" id="A0A2H0R608"/>
<dbReference type="CDD" id="cd22784">
    <property type="entry name" value="DPBB_MltA_YuiC-like"/>
    <property type="match status" value="1"/>
</dbReference>
<dbReference type="EMBL" id="PCXP01000015">
    <property type="protein sequence ID" value="PIR41961.1"/>
    <property type="molecule type" value="Genomic_DNA"/>
</dbReference>
<evidence type="ECO:0000313" key="3">
    <source>
        <dbReference type="Proteomes" id="UP000230208"/>
    </source>
</evidence>
<sequence length="168" mass="19027">MYKKLILAGVLLTIFLLPHNPAHANTYANATSKAFDHIIGFHKSSDDLDEEKESFKPQEIKIEIKKKIQVTVTAYSSTPWQTDDTPCITSTGFDVCNKTKNVIAVSRDLVRSLGYHKQVLLPDLFGSTVFHIEDTMNARFTNRIDVHFDSTNEAKEFGLKRNVELQVL</sequence>